<evidence type="ECO:0000259" key="4">
    <source>
        <dbReference type="Pfam" id="PF01212"/>
    </source>
</evidence>
<dbReference type="InterPro" id="IPR015422">
    <property type="entry name" value="PyrdxlP-dep_Trfase_small"/>
</dbReference>
<dbReference type="Proteomes" id="UP001208656">
    <property type="component" value="Unassembled WGS sequence"/>
</dbReference>
<comment type="similarity">
    <text evidence="2">Belongs to the threonine aldolase family.</text>
</comment>
<dbReference type="RefSeq" id="WP_263060980.1">
    <property type="nucleotide sequence ID" value="NZ_JAOUSE010000005.1"/>
</dbReference>
<feature type="domain" description="Aromatic amino acid beta-eliminating lyase/threonine aldolase" evidence="4">
    <location>
        <begin position="28"/>
        <end position="288"/>
    </location>
</feature>
<evidence type="ECO:0000256" key="3">
    <source>
        <dbReference type="ARBA" id="ARBA00022898"/>
    </source>
</evidence>
<evidence type="ECO:0000313" key="6">
    <source>
        <dbReference type="Proteomes" id="UP001208656"/>
    </source>
</evidence>
<dbReference type="InterPro" id="IPR001597">
    <property type="entry name" value="ArAA_b-elim_lyase/Thr_aldolase"/>
</dbReference>
<dbReference type="Pfam" id="PF01212">
    <property type="entry name" value="Beta_elim_lyase"/>
    <property type="match status" value="1"/>
</dbReference>
<keyword evidence="6" id="KW-1185">Reference proteome</keyword>
<dbReference type="PANTHER" id="PTHR48097">
    <property type="entry name" value="L-THREONINE ALDOLASE-RELATED"/>
    <property type="match status" value="1"/>
</dbReference>
<dbReference type="PANTHER" id="PTHR48097:SF5">
    <property type="entry name" value="LOW SPECIFICITY L-THREONINE ALDOLASE"/>
    <property type="match status" value="1"/>
</dbReference>
<dbReference type="InterPro" id="IPR015421">
    <property type="entry name" value="PyrdxlP-dep_Trfase_major"/>
</dbReference>
<dbReference type="InterPro" id="IPR015424">
    <property type="entry name" value="PyrdxlP-dep_Trfase"/>
</dbReference>
<gene>
    <name evidence="5" type="ORF">OEV82_03080</name>
</gene>
<organism evidence="5 6">
    <name type="scientific">Pallidibacillus thermolactis</name>
    <dbReference type="NCBI Taxonomy" id="251051"/>
    <lineage>
        <taxon>Bacteria</taxon>
        <taxon>Bacillati</taxon>
        <taxon>Bacillota</taxon>
        <taxon>Bacilli</taxon>
        <taxon>Bacillales</taxon>
        <taxon>Bacillaceae</taxon>
        <taxon>Pallidibacillus</taxon>
    </lineage>
</organism>
<evidence type="ECO:0000256" key="1">
    <source>
        <dbReference type="ARBA" id="ARBA00001933"/>
    </source>
</evidence>
<reference evidence="5 6" key="1">
    <citation type="submission" date="2022-10" db="EMBL/GenBank/DDBJ databases">
        <title>Description of Fervidibacillus gen. nov. in the family Fervidibacillaceae fam. nov. with two species, Fervidibacillus albus sp. nov., and Fervidibacillus halotolerans sp. nov., isolated from tidal flat sediments.</title>
        <authorList>
            <person name="Kwon K.K."/>
            <person name="Yang S.-H."/>
        </authorList>
    </citation>
    <scope>NUCLEOTIDE SEQUENCE [LARGE SCALE GENOMIC DNA]</scope>
    <source>
        <strain evidence="5 6">DSM 23332</strain>
    </source>
</reference>
<sequence>MYSFKNDYCEGAHPNILQALIDTNFIQETGYGKDQYSLKAVQLIKRHIGREDVDVHFIPGGTQTNLIAISSFLRPHEAVISADSGHINVHETGAIEGTGHKVLTMNTNDGKLTPKQIQNILNIHTDEHMVKPKLVYISNSTELGTIYNKEELVALRAICKENDLLFYMDGARLGSALCSNDNDLTLNDLPDLFDAFYIGGTKNGALIGEALVICNDSLKKDFRYYIKQKGALLAKGRLLGIQFIELFKDNLFFELAEHANRMAAKIQKGLKEVNVAFLTESPTNQIFPILTNEQIEALKRNYDFELWKKVDESHTAIRFVTSWATKEEAVDQLIKDVKNLI</sequence>
<evidence type="ECO:0000256" key="2">
    <source>
        <dbReference type="ARBA" id="ARBA00006966"/>
    </source>
</evidence>
<accession>A0ABT2WCM7</accession>
<dbReference type="Gene3D" id="3.90.1150.10">
    <property type="entry name" value="Aspartate Aminotransferase, domain 1"/>
    <property type="match status" value="1"/>
</dbReference>
<evidence type="ECO:0000313" key="5">
    <source>
        <dbReference type="EMBL" id="MCU9593439.1"/>
    </source>
</evidence>
<proteinExistence type="inferred from homology"/>
<comment type="caution">
    <text evidence="5">The sequence shown here is derived from an EMBL/GenBank/DDBJ whole genome shotgun (WGS) entry which is preliminary data.</text>
</comment>
<comment type="cofactor">
    <cofactor evidence="1">
        <name>pyridoxal 5'-phosphate</name>
        <dbReference type="ChEBI" id="CHEBI:597326"/>
    </cofactor>
</comment>
<dbReference type="SUPFAM" id="SSF53383">
    <property type="entry name" value="PLP-dependent transferases"/>
    <property type="match status" value="1"/>
</dbReference>
<dbReference type="EMBL" id="JAOUSE010000005">
    <property type="protein sequence ID" value="MCU9593439.1"/>
    <property type="molecule type" value="Genomic_DNA"/>
</dbReference>
<protein>
    <submittedName>
        <fullName evidence="5">Low specificity L-threonine aldolase</fullName>
    </submittedName>
</protein>
<dbReference type="Gene3D" id="3.40.640.10">
    <property type="entry name" value="Type I PLP-dependent aspartate aminotransferase-like (Major domain)"/>
    <property type="match status" value="1"/>
</dbReference>
<keyword evidence="3" id="KW-0663">Pyridoxal phosphate</keyword>
<name>A0ABT2WCM7_9BACI</name>